<dbReference type="EMBL" id="JAPUFD010000001">
    <property type="protein sequence ID" value="MDI1485313.1"/>
    <property type="molecule type" value="Genomic_DNA"/>
</dbReference>
<feature type="transmembrane region" description="Helical" evidence="2">
    <location>
        <begin position="268"/>
        <end position="285"/>
    </location>
</feature>
<dbReference type="PANTHER" id="PTHR36819:SF1">
    <property type="entry name" value="REGULATOR OF PHOSPHOLIPASE D SRF1"/>
    <property type="match status" value="1"/>
</dbReference>
<proteinExistence type="predicted"/>
<feature type="transmembrane region" description="Helical" evidence="2">
    <location>
        <begin position="305"/>
        <end position="325"/>
    </location>
</feature>
<accession>A0AA43TR62</accession>
<name>A0AA43TR62_9LECA</name>
<dbReference type="Proteomes" id="UP001161017">
    <property type="component" value="Unassembled WGS sequence"/>
</dbReference>
<evidence type="ECO:0000313" key="3">
    <source>
        <dbReference type="EMBL" id="MDI1485313.1"/>
    </source>
</evidence>
<feature type="region of interest" description="Disordered" evidence="1">
    <location>
        <begin position="108"/>
        <end position="159"/>
    </location>
</feature>
<feature type="compositionally biased region" description="Polar residues" evidence="1">
    <location>
        <begin position="57"/>
        <end position="69"/>
    </location>
</feature>
<dbReference type="InterPro" id="IPR037737">
    <property type="entry name" value="Srf1"/>
</dbReference>
<protein>
    <recommendedName>
        <fullName evidence="5">Regulator of phospholipase D SRF1</fullName>
    </recommendedName>
</protein>
<comment type="caution">
    <text evidence="3">The sequence shown here is derived from an EMBL/GenBank/DDBJ whole genome shotgun (WGS) entry which is preliminary data.</text>
</comment>
<dbReference type="GO" id="GO:0071944">
    <property type="term" value="C:cell periphery"/>
    <property type="evidence" value="ECO:0007669"/>
    <property type="project" value="TreeGrafter"/>
</dbReference>
<dbReference type="PANTHER" id="PTHR36819">
    <property type="entry name" value="REGULATOR OF PHOSPHOLIPASE D SRF1"/>
    <property type="match status" value="1"/>
</dbReference>
<keyword evidence="4" id="KW-1185">Reference proteome</keyword>
<evidence type="ECO:0000256" key="2">
    <source>
        <dbReference type="SAM" id="Phobius"/>
    </source>
</evidence>
<gene>
    <name evidence="3" type="ORF">OHK93_000450</name>
</gene>
<evidence type="ECO:0008006" key="5">
    <source>
        <dbReference type="Google" id="ProtNLM"/>
    </source>
</evidence>
<sequence>MGPRKGSFRARASSIIPSPLATIFQGQFHDSSKGRRPSHSSQSPNFGEKSGPHENLQPGTSTGGHTQHSSGDEFSDQDRKAQRAVRTVPTWVHTRNEIEDGSLQINQPLPAPNDAYVAHHNSNPSVKPDGKFRQRSTLEASERWSPPWPGASVEDGTSRWKPFTNATAYPRLYSEEGEVVTDEWLREHGPDYYQPWLAGNADGDMDNSKRRAWTVRIERTVLRSPIVPMVIRMVVLGFSVVALGLAGSIHHITNAQDNILGQAPSTDMAIIVDAIAIVYLLYIAYDEYSSKPLGLRSARAKMRLIFLDLFFIVFDSANLSLAFVATRGNCNDKAPSNNGCSNTQQELFNEVQQRQKALSSVLLIALVAWLLTFSISVTR</sequence>
<evidence type="ECO:0000313" key="4">
    <source>
        <dbReference type="Proteomes" id="UP001161017"/>
    </source>
</evidence>
<reference evidence="3" key="1">
    <citation type="journal article" date="2023" name="Genome Biol. Evol.">
        <title>First Whole Genome Sequence and Flow Cytometry Genome Size Data for the Lichen-Forming Fungus Ramalina farinacea (Ascomycota).</title>
        <authorList>
            <person name="Llewellyn T."/>
            <person name="Mian S."/>
            <person name="Hill R."/>
            <person name="Leitch I.J."/>
            <person name="Gaya E."/>
        </authorList>
    </citation>
    <scope>NUCLEOTIDE SEQUENCE</scope>
    <source>
        <strain evidence="3">LIQ254RAFAR</strain>
    </source>
</reference>
<feature type="transmembrane region" description="Helical" evidence="2">
    <location>
        <begin position="357"/>
        <end position="377"/>
    </location>
</feature>
<keyword evidence="2" id="KW-0812">Transmembrane</keyword>
<organism evidence="3 4">
    <name type="scientific">Ramalina farinacea</name>
    <dbReference type="NCBI Taxonomy" id="258253"/>
    <lineage>
        <taxon>Eukaryota</taxon>
        <taxon>Fungi</taxon>
        <taxon>Dikarya</taxon>
        <taxon>Ascomycota</taxon>
        <taxon>Pezizomycotina</taxon>
        <taxon>Lecanoromycetes</taxon>
        <taxon>OSLEUM clade</taxon>
        <taxon>Lecanoromycetidae</taxon>
        <taxon>Lecanorales</taxon>
        <taxon>Lecanorineae</taxon>
        <taxon>Ramalinaceae</taxon>
        <taxon>Ramalina</taxon>
    </lineage>
</organism>
<dbReference type="AlphaFoldDB" id="A0AA43TR62"/>
<feature type="region of interest" description="Disordered" evidence="1">
    <location>
        <begin position="1"/>
        <end position="88"/>
    </location>
</feature>
<keyword evidence="2" id="KW-1133">Transmembrane helix</keyword>
<feature type="transmembrane region" description="Helical" evidence="2">
    <location>
        <begin position="226"/>
        <end position="248"/>
    </location>
</feature>
<keyword evidence="2" id="KW-0472">Membrane</keyword>
<evidence type="ECO:0000256" key="1">
    <source>
        <dbReference type="SAM" id="MobiDB-lite"/>
    </source>
</evidence>
<dbReference type="GO" id="GO:0000324">
    <property type="term" value="C:fungal-type vacuole"/>
    <property type="evidence" value="ECO:0007669"/>
    <property type="project" value="TreeGrafter"/>
</dbReference>